<dbReference type="Proteomes" id="UP000267029">
    <property type="component" value="Unassembled WGS sequence"/>
</dbReference>
<evidence type="ECO:0000256" key="3">
    <source>
        <dbReference type="SAM" id="Coils"/>
    </source>
</evidence>
<dbReference type="InterPro" id="IPR026179">
    <property type="entry name" value="Slain"/>
</dbReference>
<protein>
    <submittedName>
        <fullName evidence="5">Uncharacterized protein</fullName>
    </submittedName>
</protein>
<keyword evidence="6" id="KW-1185">Reference proteome</keyword>
<feature type="region of interest" description="Disordered" evidence="4">
    <location>
        <begin position="370"/>
        <end position="434"/>
    </location>
</feature>
<reference evidence="5 6" key="1">
    <citation type="submission" date="2018-10" db="EMBL/GenBank/DDBJ databases">
        <authorList>
            <consortium name="Pathogen Informatics"/>
        </authorList>
    </citation>
    <scope>NUCLEOTIDE SEQUENCE [LARGE SCALE GENOMIC DNA]</scope>
</reference>
<dbReference type="Pfam" id="PF15301">
    <property type="entry name" value="SLAIN"/>
    <property type="match status" value="1"/>
</dbReference>
<feature type="region of interest" description="Disordered" evidence="4">
    <location>
        <begin position="245"/>
        <end position="285"/>
    </location>
</feature>
<evidence type="ECO:0000256" key="1">
    <source>
        <dbReference type="ARBA" id="ARBA00006652"/>
    </source>
</evidence>
<dbReference type="AlphaFoldDB" id="A0A0R3UGJ0"/>
<dbReference type="OrthoDB" id="9943255at2759"/>
<feature type="region of interest" description="Disordered" evidence="4">
    <location>
        <begin position="308"/>
        <end position="329"/>
    </location>
</feature>
<feature type="compositionally biased region" description="Polar residues" evidence="4">
    <location>
        <begin position="247"/>
        <end position="285"/>
    </location>
</feature>
<evidence type="ECO:0000313" key="6">
    <source>
        <dbReference type="Proteomes" id="UP000267029"/>
    </source>
</evidence>
<keyword evidence="2 3" id="KW-0175">Coiled coil</keyword>
<evidence type="ECO:0000256" key="4">
    <source>
        <dbReference type="SAM" id="MobiDB-lite"/>
    </source>
</evidence>
<feature type="region of interest" description="Disordered" evidence="4">
    <location>
        <begin position="183"/>
        <end position="214"/>
    </location>
</feature>
<dbReference type="STRING" id="53468.A0A0R3UGJ0"/>
<feature type="coiled-coil region" evidence="3">
    <location>
        <begin position="482"/>
        <end position="509"/>
    </location>
</feature>
<evidence type="ECO:0000256" key="2">
    <source>
        <dbReference type="ARBA" id="ARBA00023054"/>
    </source>
</evidence>
<name>A0A0R3UGJ0_MESCO</name>
<feature type="compositionally biased region" description="Polar residues" evidence="4">
    <location>
        <begin position="193"/>
        <end position="214"/>
    </location>
</feature>
<evidence type="ECO:0000313" key="5">
    <source>
        <dbReference type="EMBL" id="VDD80347.1"/>
    </source>
</evidence>
<proteinExistence type="inferred from homology"/>
<gene>
    <name evidence="5" type="ORF">MCOS_LOCUS6350</name>
</gene>
<dbReference type="EMBL" id="UXSR01005254">
    <property type="protein sequence ID" value="VDD80347.1"/>
    <property type="molecule type" value="Genomic_DNA"/>
</dbReference>
<sequence length="516" mass="55912">MTAATIDSFEDSVRIQKVGQGHCNISPRDPPEFDGDEISASCGKLASISASLPSRTKTSLHSANTLDEIPEEECWLFKPHELTGSPSFLSNTSCLQWAREVFDSPSSEFYHHRCDLLYRLEVILTTEPAKRLPNLGGSVPALNMASNISQPSLSKTRLIGGGSEQNFGPGSTATFVRPKRHASEMLPQHARQRSSPGGTNSPVPVKPSGSTDDLQNVADLQTIARKQEDELKAEVAAISAYQHASRMGSSQQSLNSANRSGPESPYASQSRLNVSSSPTPSDIAKQQMTSLRLSLDSHRQAMYCRGESNEDLVGGGGEASIPGRTLPPPPSMPTLRYSVDSPQPPIGGSSTENILSPGGQQAVIVGRSNKIPSRLPGPIRRQYLDKGPRFPSNEALPSYGWSDAKQPGFVKRSSQEQLSSRRIPVPPPRSGSALTGDPVIRYKEAMEFATDYAFLCGQNLETINVLEPVEGSPAYDLLRSDFSQLLEDKEMLKVELEKIKANQERATALLEKFGIG</sequence>
<accession>A0A0R3UGJ0</accession>
<comment type="similarity">
    <text evidence="1">Belongs to the SLAIN motif-containing family.</text>
</comment>
<organism evidence="5 6">
    <name type="scientific">Mesocestoides corti</name>
    <name type="common">Flatworm</name>
    <dbReference type="NCBI Taxonomy" id="53468"/>
    <lineage>
        <taxon>Eukaryota</taxon>
        <taxon>Metazoa</taxon>
        <taxon>Spiralia</taxon>
        <taxon>Lophotrochozoa</taxon>
        <taxon>Platyhelminthes</taxon>
        <taxon>Cestoda</taxon>
        <taxon>Eucestoda</taxon>
        <taxon>Cyclophyllidea</taxon>
        <taxon>Mesocestoididae</taxon>
        <taxon>Mesocestoides</taxon>
    </lineage>
</organism>